<accession>D8LMA7</accession>
<keyword evidence="3" id="KW-1185">Reference proteome</keyword>
<dbReference type="EMBL" id="FN649728">
    <property type="protein sequence ID" value="CBN77517.1"/>
    <property type="molecule type" value="Genomic_DNA"/>
</dbReference>
<dbReference type="AlphaFoldDB" id="D8LMA7"/>
<name>D8LMA7_ECTSI</name>
<dbReference type="OrthoDB" id="445896at2759"/>
<feature type="repeat" description="ANK" evidence="1">
    <location>
        <begin position="15"/>
        <end position="47"/>
    </location>
</feature>
<evidence type="ECO:0000313" key="3">
    <source>
        <dbReference type="Proteomes" id="UP000002630"/>
    </source>
</evidence>
<keyword evidence="1" id="KW-0040">ANK repeat</keyword>
<dbReference type="Pfam" id="PF00023">
    <property type="entry name" value="Ank"/>
    <property type="match status" value="1"/>
</dbReference>
<dbReference type="PROSITE" id="PS50088">
    <property type="entry name" value="ANK_REPEAT"/>
    <property type="match status" value="1"/>
</dbReference>
<dbReference type="Proteomes" id="UP000002630">
    <property type="component" value="Linkage Group LG03"/>
</dbReference>
<reference evidence="2 3" key="1">
    <citation type="journal article" date="2010" name="Nature">
        <title>The Ectocarpus genome and the independent evolution of multicellularity in brown algae.</title>
        <authorList>
            <person name="Cock J.M."/>
            <person name="Sterck L."/>
            <person name="Rouze P."/>
            <person name="Scornet D."/>
            <person name="Allen A.E."/>
            <person name="Amoutzias G."/>
            <person name="Anthouard V."/>
            <person name="Artiguenave F."/>
            <person name="Aury J.M."/>
            <person name="Badger J.H."/>
            <person name="Beszteri B."/>
            <person name="Billiau K."/>
            <person name="Bonnet E."/>
            <person name="Bothwell J.H."/>
            <person name="Bowler C."/>
            <person name="Boyen C."/>
            <person name="Brownlee C."/>
            <person name="Carrano C.J."/>
            <person name="Charrier B."/>
            <person name="Cho G.Y."/>
            <person name="Coelho S.M."/>
            <person name="Collen J."/>
            <person name="Corre E."/>
            <person name="Da Silva C."/>
            <person name="Delage L."/>
            <person name="Delaroque N."/>
            <person name="Dittami S.M."/>
            <person name="Doulbeau S."/>
            <person name="Elias M."/>
            <person name="Farnham G."/>
            <person name="Gachon C.M."/>
            <person name="Gschloessl B."/>
            <person name="Heesch S."/>
            <person name="Jabbari K."/>
            <person name="Jubin C."/>
            <person name="Kawai H."/>
            <person name="Kimura K."/>
            <person name="Kloareg B."/>
            <person name="Kupper F.C."/>
            <person name="Lang D."/>
            <person name="Le Bail A."/>
            <person name="Leblanc C."/>
            <person name="Lerouge P."/>
            <person name="Lohr M."/>
            <person name="Lopez P.J."/>
            <person name="Martens C."/>
            <person name="Maumus F."/>
            <person name="Michel G."/>
            <person name="Miranda-Saavedra D."/>
            <person name="Morales J."/>
            <person name="Moreau H."/>
            <person name="Motomura T."/>
            <person name="Nagasato C."/>
            <person name="Napoli C.A."/>
            <person name="Nelson D.R."/>
            <person name="Nyvall-Collen P."/>
            <person name="Peters A.F."/>
            <person name="Pommier C."/>
            <person name="Potin P."/>
            <person name="Poulain J."/>
            <person name="Quesneville H."/>
            <person name="Read B."/>
            <person name="Rensing S.A."/>
            <person name="Ritter A."/>
            <person name="Rousvoal S."/>
            <person name="Samanta M."/>
            <person name="Samson G."/>
            <person name="Schroeder D.C."/>
            <person name="Segurens B."/>
            <person name="Strittmatter M."/>
            <person name="Tonon T."/>
            <person name="Tregear J.W."/>
            <person name="Valentin K."/>
            <person name="von Dassow P."/>
            <person name="Yamagishi T."/>
            <person name="Van de Peer Y."/>
            <person name="Wincker P."/>
        </authorList>
    </citation>
    <scope>NUCLEOTIDE SEQUENCE [LARGE SCALE GENOMIC DNA]</scope>
    <source>
        <strain evidence="3">Ec32 / CCAP1310/4</strain>
    </source>
</reference>
<evidence type="ECO:0000313" key="2">
    <source>
        <dbReference type="EMBL" id="CBN77517.1"/>
    </source>
</evidence>
<organism evidence="2 3">
    <name type="scientific">Ectocarpus siliculosus</name>
    <name type="common">Brown alga</name>
    <name type="synonym">Conferva siliculosa</name>
    <dbReference type="NCBI Taxonomy" id="2880"/>
    <lineage>
        <taxon>Eukaryota</taxon>
        <taxon>Sar</taxon>
        <taxon>Stramenopiles</taxon>
        <taxon>Ochrophyta</taxon>
        <taxon>PX clade</taxon>
        <taxon>Phaeophyceae</taxon>
        <taxon>Ectocarpales</taxon>
        <taxon>Ectocarpaceae</taxon>
        <taxon>Ectocarpus</taxon>
    </lineage>
</organism>
<dbReference type="Gene3D" id="1.25.40.20">
    <property type="entry name" value="Ankyrin repeat-containing domain"/>
    <property type="match status" value="1"/>
</dbReference>
<proteinExistence type="predicted"/>
<dbReference type="EMBL" id="FN648596">
    <property type="protein sequence ID" value="CBN77517.1"/>
    <property type="molecule type" value="Genomic_DNA"/>
</dbReference>
<evidence type="ECO:0000256" key="1">
    <source>
        <dbReference type="PROSITE-ProRule" id="PRU00023"/>
    </source>
</evidence>
<dbReference type="SUPFAM" id="SSF48403">
    <property type="entry name" value="Ankyrin repeat"/>
    <property type="match status" value="1"/>
</dbReference>
<dbReference type="PROSITE" id="PS50297">
    <property type="entry name" value="ANK_REP_REGION"/>
    <property type="match status" value="1"/>
</dbReference>
<gene>
    <name evidence="2" type="ORF">Esi_0004_0070</name>
</gene>
<protein>
    <submittedName>
        <fullName evidence="2">Ankyrin repeat protein</fullName>
    </submittedName>
</protein>
<dbReference type="InterPro" id="IPR002110">
    <property type="entry name" value="Ankyrin_rpt"/>
</dbReference>
<dbReference type="InParanoid" id="D8LMA7"/>
<dbReference type="InterPro" id="IPR036770">
    <property type="entry name" value="Ankyrin_rpt-contain_sf"/>
</dbReference>
<sequence length="113" mass="12848">MDVAWKWNSEWPYRNGFKALHIAAAVGNADALLVLLQLGAHPNSTDSTGVTPMMVTACQPGYGTSRHGWQYCIHCWRLARNRHSKMRVVVLPFTLLQRSATPRSLNCFFPRRH</sequence>